<accession>A0ABW2BKT3</accession>
<evidence type="ECO:0000313" key="2">
    <source>
        <dbReference type="EMBL" id="MFC6790474.1"/>
    </source>
</evidence>
<keyword evidence="3" id="KW-1185">Reference proteome</keyword>
<comment type="caution">
    <text evidence="2">The sequence shown here is derived from an EMBL/GenBank/DDBJ whole genome shotgun (WGS) entry which is preliminary data.</text>
</comment>
<feature type="signal peptide" evidence="1">
    <location>
        <begin position="1"/>
        <end position="24"/>
    </location>
</feature>
<evidence type="ECO:0000313" key="3">
    <source>
        <dbReference type="Proteomes" id="UP001596292"/>
    </source>
</evidence>
<name>A0ABW2BKT3_9HYPH</name>
<keyword evidence="1" id="KW-0732">Signal</keyword>
<sequence>MKRIGQGIGIIIGLMAFGMTAAQAEPPIRSAEDAVCRAEAKARVFAAPNPRNLPLEEVGKGIYYKCMERIGGKPARKRGRRHHAG</sequence>
<dbReference type="EMBL" id="JBHSWN010000001">
    <property type="protein sequence ID" value="MFC6790474.1"/>
    <property type="molecule type" value="Genomic_DNA"/>
</dbReference>
<proteinExistence type="predicted"/>
<dbReference type="Proteomes" id="UP001596292">
    <property type="component" value="Unassembled WGS sequence"/>
</dbReference>
<feature type="chain" id="PRO_5047186500" description="3',5'-cyclic-nucleotide phosphodiesterase" evidence="1">
    <location>
        <begin position="25"/>
        <end position="85"/>
    </location>
</feature>
<organism evidence="2 3">
    <name type="scientific">Methylobacterium komagatae</name>
    <dbReference type="NCBI Taxonomy" id="374425"/>
    <lineage>
        <taxon>Bacteria</taxon>
        <taxon>Pseudomonadati</taxon>
        <taxon>Pseudomonadota</taxon>
        <taxon>Alphaproteobacteria</taxon>
        <taxon>Hyphomicrobiales</taxon>
        <taxon>Methylobacteriaceae</taxon>
        <taxon>Methylobacterium</taxon>
    </lineage>
</organism>
<evidence type="ECO:0000256" key="1">
    <source>
        <dbReference type="SAM" id="SignalP"/>
    </source>
</evidence>
<protein>
    <recommendedName>
        <fullName evidence="4">3',5'-cyclic-nucleotide phosphodiesterase</fullName>
    </recommendedName>
</protein>
<evidence type="ECO:0008006" key="4">
    <source>
        <dbReference type="Google" id="ProtNLM"/>
    </source>
</evidence>
<reference evidence="3" key="1">
    <citation type="journal article" date="2019" name="Int. J. Syst. Evol. Microbiol.">
        <title>The Global Catalogue of Microorganisms (GCM) 10K type strain sequencing project: providing services to taxonomists for standard genome sequencing and annotation.</title>
        <authorList>
            <consortium name="The Broad Institute Genomics Platform"/>
            <consortium name="The Broad Institute Genome Sequencing Center for Infectious Disease"/>
            <person name="Wu L."/>
            <person name="Ma J."/>
        </authorList>
    </citation>
    <scope>NUCLEOTIDE SEQUENCE [LARGE SCALE GENOMIC DNA]</scope>
    <source>
        <strain evidence="3">CCUG 48316</strain>
    </source>
</reference>
<dbReference type="RefSeq" id="WP_378970278.1">
    <property type="nucleotide sequence ID" value="NZ_JBHSWN010000001.1"/>
</dbReference>
<gene>
    <name evidence="2" type="ORF">ACFQE0_13200</name>
</gene>